<reference evidence="1 2" key="1">
    <citation type="submission" date="2020-02" db="EMBL/GenBank/DDBJ databases">
        <title>Genome sequencing of Aeromonas rivipollensis.</title>
        <authorList>
            <person name="Fono-Tamo Ubani E.K."/>
            <person name="Lekota K.E."/>
        </authorList>
    </citation>
    <scope>NUCLEOTIDE SEQUENCE [LARGE SCALE GENOMIC DNA]</scope>
    <source>
        <strain evidence="1 2">G87</strain>
    </source>
</reference>
<comment type="caution">
    <text evidence="1">The sequence shown here is derived from an EMBL/GenBank/DDBJ whole genome shotgun (WGS) entry which is preliminary data.</text>
</comment>
<evidence type="ECO:0000313" key="1">
    <source>
        <dbReference type="EMBL" id="NEX75297.1"/>
    </source>
</evidence>
<protein>
    <submittedName>
        <fullName evidence="1">Uncharacterized protein</fullName>
    </submittedName>
</protein>
<accession>A0AAW9YCG5</accession>
<evidence type="ECO:0000313" key="2">
    <source>
        <dbReference type="Proteomes" id="UP000480681"/>
    </source>
</evidence>
<name>A0AAW9YCG5_9GAMM</name>
<gene>
    <name evidence="1" type="ORF">G4911_11245</name>
</gene>
<proteinExistence type="predicted"/>
<sequence length="98" mass="11533">MQAIDSNDLACIQSLRHHRNKIAHHLPDILPSLHIEDYAELFKATDSIIFKISNYRTYMEIGADPIYKDLDWKTAKGHEYLLYEQVLEKLQHLQERLG</sequence>
<dbReference type="Proteomes" id="UP000480681">
    <property type="component" value="Unassembled WGS sequence"/>
</dbReference>
<dbReference type="EMBL" id="JAAIKZ010000020">
    <property type="protein sequence ID" value="NEX75297.1"/>
    <property type="molecule type" value="Genomic_DNA"/>
</dbReference>
<organism evidence="1 2">
    <name type="scientific">Aeromonas rivipollensis</name>
    <dbReference type="NCBI Taxonomy" id="948519"/>
    <lineage>
        <taxon>Bacteria</taxon>
        <taxon>Pseudomonadati</taxon>
        <taxon>Pseudomonadota</taxon>
        <taxon>Gammaproteobacteria</taxon>
        <taxon>Aeromonadales</taxon>
        <taxon>Aeromonadaceae</taxon>
        <taxon>Aeromonas</taxon>
    </lineage>
</organism>
<dbReference type="RefSeq" id="WP_163148461.1">
    <property type="nucleotide sequence ID" value="NZ_JAAIKZ010000020.1"/>
</dbReference>
<dbReference type="AlphaFoldDB" id="A0AAW9YCG5"/>